<dbReference type="GO" id="GO:0006304">
    <property type="term" value="P:DNA modification"/>
    <property type="evidence" value="ECO:0007669"/>
    <property type="project" value="InterPro"/>
</dbReference>
<comment type="caution">
    <text evidence="3">The sequence shown here is derived from an EMBL/GenBank/DDBJ whole genome shotgun (WGS) entry which is preliminary data.</text>
</comment>
<keyword evidence="1" id="KW-0175">Coiled coil</keyword>
<accession>A0A552URE6</accession>
<dbReference type="EMBL" id="VJXW01000085">
    <property type="protein sequence ID" value="TRW20791.1"/>
    <property type="molecule type" value="Genomic_DNA"/>
</dbReference>
<protein>
    <submittedName>
        <fullName evidence="3">Class I SAM-dependent methyltransferase</fullName>
    </submittedName>
</protein>
<evidence type="ECO:0000256" key="1">
    <source>
        <dbReference type="SAM" id="Coils"/>
    </source>
</evidence>
<dbReference type="PANTHER" id="PTHR41313">
    <property type="entry name" value="ADENINE-SPECIFIC METHYLTRANSFERASE"/>
    <property type="match status" value="1"/>
</dbReference>
<dbReference type="Gene3D" id="3.40.50.150">
    <property type="entry name" value="Vaccinia Virus protein VP39"/>
    <property type="match status" value="1"/>
</dbReference>
<feature type="non-terminal residue" evidence="3">
    <location>
        <position position="349"/>
    </location>
</feature>
<dbReference type="SUPFAM" id="SSF53335">
    <property type="entry name" value="S-adenosyl-L-methionine-dependent methyltransferases"/>
    <property type="match status" value="1"/>
</dbReference>
<keyword evidence="3" id="KW-0808">Transferase</keyword>
<proteinExistence type="predicted"/>
<name>A0A552URE6_9FIRM</name>
<dbReference type="InterPro" id="IPR029063">
    <property type="entry name" value="SAM-dependent_MTases_sf"/>
</dbReference>
<organism evidence="3 4">
    <name type="scientific">Criibacterium bergeronii</name>
    <dbReference type="NCBI Taxonomy" id="1871336"/>
    <lineage>
        <taxon>Bacteria</taxon>
        <taxon>Bacillati</taxon>
        <taxon>Bacillota</taxon>
        <taxon>Clostridia</taxon>
        <taxon>Peptostreptococcales</taxon>
        <taxon>Filifactoraceae</taxon>
        <taxon>Criibacterium</taxon>
    </lineage>
</organism>
<feature type="domain" description="Type II methyltransferase M.TaqI-like" evidence="2">
    <location>
        <begin position="178"/>
        <end position="261"/>
    </location>
</feature>
<dbReference type="InterPro" id="IPR011639">
    <property type="entry name" value="MethylTrfase_TaqI-like_dom"/>
</dbReference>
<dbReference type="Proteomes" id="UP000319424">
    <property type="component" value="Unassembled WGS sequence"/>
</dbReference>
<feature type="non-terminal residue" evidence="3">
    <location>
        <position position="1"/>
    </location>
</feature>
<dbReference type="OrthoDB" id="9815272at2"/>
<feature type="coiled-coil region" evidence="1">
    <location>
        <begin position="34"/>
        <end position="61"/>
    </location>
</feature>
<reference evidence="3 4" key="1">
    <citation type="submission" date="2019-07" db="EMBL/GenBank/DDBJ databases">
        <title>Criibacterium bergeronii gen. nov., sp. nov. isolated from human clinical samples.</title>
        <authorList>
            <person name="Maheux A.F."/>
            <person name="Boudreau D.K."/>
            <person name="Berube E."/>
            <person name="Brodeur S."/>
            <person name="Bernard K.A."/>
            <person name="Abed J.Y."/>
            <person name="Ducrey E."/>
            <person name="Guay E.F."/>
            <person name="Raymond F."/>
            <person name="Corbeil J."/>
            <person name="Domingo M.-C."/>
            <person name="Roy P.H."/>
            <person name="Boissinot M."/>
            <person name="Tocheva E.I."/>
            <person name="Omar R.F."/>
        </authorList>
    </citation>
    <scope>NUCLEOTIDE SEQUENCE [LARGE SCALE GENOMIC DNA]</scope>
    <source>
        <strain evidence="3 4">CCRI-24246</strain>
    </source>
</reference>
<dbReference type="InterPro" id="IPR052933">
    <property type="entry name" value="DNA_Protect_Modify"/>
</dbReference>
<gene>
    <name evidence="3" type="ORF">FL857_12420</name>
</gene>
<dbReference type="AlphaFoldDB" id="A0A552URE6"/>
<evidence type="ECO:0000313" key="4">
    <source>
        <dbReference type="Proteomes" id="UP000319424"/>
    </source>
</evidence>
<dbReference type="PRINTS" id="PR00507">
    <property type="entry name" value="N12N6MTFRASE"/>
</dbReference>
<keyword evidence="3" id="KW-0489">Methyltransferase</keyword>
<dbReference type="GO" id="GO:0032259">
    <property type="term" value="P:methylation"/>
    <property type="evidence" value="ECO:0007669"/>
    <property type="project" value="UniProtKB-KW"/>
</dbReference>
<evidence type="ECO:0000259" key="2">
    <source>
        <dbReference type="Pfam" id="PF07669"/>
    </source>
</evidence>
<sequence>DRENIEGVSEVSLENYKIINEEENLPPSQRLKNNIEAINVLKALEKENRSARKDEQEILSKYIGWGGLSDIFDEEKEGQWLDARNFLKENLTGEEYNRARESTLTAFYTPKVVIDAIYESLSNLGFKKGNILEPSAGTGRFIGNLPEEMKESNFYGVELDRISGQIAKELYPNANIQIKGFEETNFSNNLFDVAIGNIPFGEFKVADREYERNNFLIHDYFFAKTLDKVRDGGIIAFITSSGTMDKKSEDVRRYISERAEFLGAIRLPNRTFKGVAGTEVTSDIIFLKKRDRLLKIDEDWVKLDENEKGLIYNKYFVDNPQMVIGTMEEIPSRFGTSLACIENKDISLE</sequence>
<dbReference type="Pfam" id="PF07669">
    <property type="entry name" value="Eco57I"/>
    <property type="match status" value="1"/>
</dbReference>
<dbReference type="GO" id="GO:0009007">
    <property type="term" value="F:site-specific DNA-methyltransferase (adenine-specific) activity"/>
    <property type="evidence" value="ECO:0007669"/>
    <property type="project" value="UniProtKB-EC"/>
</dbReference>
<evidence type="ECO:0000313" key="3">
    <source>
        <dbReference type="EMBL" id="TRW20791.1"/>
    </source>
</evidence>
<dbReference type="PANTHER" id="PTHR41313:SF1">
    <property type="entry name" value="DNA METHYLASE ADENINE-SPECIFIC DOMAIN-CONTAINING PROTEIN"/>
    <property type="match status" value="1"/>
</dbReference>